<keyword evidence="5" id="KW-0411">Iron-sulfur</keyword>
<dbReference type="PANTHER" id="PTHR43498:SF1">
    <property type="entry name" value="COB--COM HETERODISULFIDE REDUCTASE IRON-SULFUR SUBUNIT A"/>
    <property type="match status" value="1"/>
</dbReference>
<dbReference type="GO" id="GO:0051539">
    <property type="term" value="F:4 iron, 4 sulfur cluster binding"/>
    <property type="evidence" value="ECO:0007669"/>
    <property type="project" value="UniProtKB-KW"/>
</dbReference>
<feature type="signal peptide" evidence="6">
    <location>
        <begin position="1"/>
        <end position="20"/>
    </location>
</feature>
<evidence type="ECO:0000313" key="9">
    <source>
        <dbReference type="Proteomes" id="UP000193334"/>
    </source>
</evidence>
<dbReference type="InterPro" id="IPR011989">
    <property type="entry name" value="ARM-like"/>
</dbReference>
<dbReference type="Proteomes" id="UP000193334">
    <property type="component" value="Chromosome"/>
</dbReference>
<evidence type="ECO:0000256" key="1">
    <source>
        <dbReference type="ARBA" id="ARBA00022485"/>
    </source>
</evidence>
<protein>
    <submittedName>
        <fullName evidence="8">Tricarballylate dehydrogenase</fullName>
    </submittedName>
</protein>
<dbReference type="InterPro" id="IPR000421">
    <property type="entry name" value="FA58C"/>
</dbReference>
<dbReference type="Gene3D" id="1.25.10.10">
    <property type="entry name" value="Leucine-rich Repeat Variant"/>
    <property type="match status" value="1"/>
</dbReference>
<reference evidence="9" key="1">
    <citation type="submission" date="2017-04" db="EMBL/GenBank/DDBJ databases">
        <title>Comparative genomics and description of representatives of a novel lineage of planctomycetes thriving in anoxic sediments.</title>
        <authorList>
            <person name="Spring S."/>
            <person name="Bunk B."/>
            <person name="Sproer C."/>
        </authorList>
    </citation>
    <scope>NUCLEOTIDE SEQUENCE [LARGE SCALE GENOMIC DNA]</scope>
    <source>
        <strain evidence="9">ST-PulAB-D4</strain>
    </source>
</reference>
<evidence type="ECO:0000256" key="6">
    <source>
        <dbReference type="SAM" id="SignalP"/>
    </source>
</evidence>
<keyword evidence="2" id="KW-0479">Metal-binding</keyword>
<dbReference type="Gene3D" id="3.50.50.60">
    <property type="entry name" value="FAD/NAD(P)-binding domain"/>
    <property type="match status" value="1"/>
</dbReference>
<dbReference type="Pfam" id="PF12831">
    <property type="entry name" value="FAD_oxidored"/>
    <property type="match status" value="3"/>
</dbReference>
<gene>
    <name evidence="8" type="ORF">STSP1_00145</name>
</gene>
<keyword evidence="1" id="KW-0004">4Fe-4S</keyword>
<dbReference type="InterPro" id="IPR039650">
    <property type="entry name" value="HdrA-like"/>
</dbReference>
<dbReference type="SUPFAM" id="SSF49785">
    <property type="entry name" value="Galactose-binding domain-like"/>
    <property type="match status" value="1"/>
</dbReference>
<keyword evidence="9" id="KW-1185">Reference proteome</keyword>
<feature type="domain" description="F5/8 type C" evidence="7">
    <location>
        <begin position="579"/>
        <end position="673"/>
    </location>
</feature>
<dbReference type="InterPro" id="IPR008979">
    <property type="entry name" value="Galactose-bd-like_sf"/>
</dbReference>
<organism evidence="8 9">
    <name type="scientific">Sedimentisphaera salicampi</name>
    <dbReference type="NCBI Taxonomy" id="1941349"/>
    <lineage>
        <taxon>Bacteria</taxon>
        <taxon>Pseudomonadati</taxon>
        <taxon>Planctomycetota</taxon>
        <taxon>Phycisphaerae</taxon>
        <taxon>Sedimentisphaerales</taxon>
        <taxon>Sedimentisphaeraceae</taxon>
        <taxon>Sedimentisphaera</taxon>
    </lineage>
</organism>
<name>A0A1W6LJ12_9BACT</name>
<sequence length="1624" mass="176020" precursor="true">MRYFTAITVFVLAISAANFGAFWDGGAGTTSWNDAANWDPDGVPTTDTDISLGADPVQEIVVSDNASSNRIDLGYDNGKDVNLTVDGAVLTTGWFVNASKNVNSTVNITNGGTLDTVLNRLYVANSGTGVLNVYDGTVKNLNTVYGIFMCDKSSGNGTINLYGGEIIANGIEAGLYSGQWQINIGSGQLILNGDHRSFLNTYSDNFIPFDGMTDINVNYYSDTDKTVVSAEEVVQNDNLYWDGGAGTTSWNDSANWDPDGVPASDNDLSLGADSGQEIVISADAFSGRADLGYDNGKNVSLTVDGAAWTSGWVVNASKNVNSSINIINDGTLDTVQNRLYVASSGTGVINVYEGTVINSNPDYGIFMCDQPTGNGKINLFGGEIIANGIEAGSYPDQWRINIGSGKLTLNGDHRSFLNTYSDNFIPVQGMTDINVNYSPDTGKTVVSAERILQENYVLENPREIPVIAEKDVVVLGGSTGAVSAAVSASESGASVFLAAPKKFLGEDIYGSYRLWLEDGLEPNSLLAEKVFEEPEPFENMLDFDYTTDIPSAGGHKDTDPPSLLNDFKYANAVSQSVQYDGDVKITVDLGAIESFYKLNLKAYQRVNGFEVQDVTVFASSDQQQWQQIAYIENDMIGEGLTDFDTVDLEAQVNGQYRYLRFDVQKTDNVSRVLLAELQIIQEPEGGLQSGRRPPTPMQVKTVLNDALFDADVPYIVSSYPTEILKDASGNPAGVVITNRTGRQAIKAKVIIDATPRAAAARICGAQFRPFPQGNQQFKRYVVRGEEKTGPKLQSRVMPTPVSGLYSGNYDALEYQIEIFMPDNSYASFQEAEQTARELTYSIEQVDTSQGIWQIPQDPVLSSNQYSGEFSSIDDIPEESFKSVSTDRIYVLSGCADVSRTIAEELLYPPVYIALGERIGGAAALAASNISLPQDVEVKSNNKAASISAEVKESKYGARPTDFTASMVKSEARGLKVLAEYDVVVVGGGTSGAPAAIAALRGGADTLVVEAMHDLGGVSTLGLIGKYYYGNRVGFTEELDTGVAAMNAPQLSDNVHWNVEAKEEWYRNMISFMGGDIWFEAIGCGAVVDGSKVKGVVVATPLGRGAVLADVVIDATGNGEIAIPAGSDYMFTDDAHAAMQGTGLAPRNLNDNYSVPFWYANNDWTYVDETDVKDVFRTSVRGLDKYSSAYDISQFIQTRERRRIVGDYCLQVPDFLNLRTFPDTIAKAYGGKYDSHGFTVHPFQSIKTSEYNHCYIPYRSLIPANLDGILAAGLGISAHRDVIPVFRMQPDIQNIGYAAGAAAALASENGGHVRDIDVEQLQEMLVDKGIIESAVKNHQDSFPFTQSEISQAVQQMIASSDYEGLKKVLAQPEDAVPFLENVCYDTSKSFEQRLRSAHVLGFLGNSAGSALLVDAVENYSEWDEGWNFRSGGQFGSSLSRLDSYIIALGKTGDISGLQPVLDKAELLGETDAFSHFRAVAIALESIASPQAAEPLANLLNISGVRGHAVTNVEQALNNPLNRRNSLREIILARALYRCGDYNNLGLNTLKQYKSDLRGHYSRHAHAVLREADINNDDSVNLGDLSFLGDRWLTFCDMCYGADLNSDKIADIDDLTIIGSQWLEQM</sequence>
<evidence type="ECO:0000256" key="5">
    <source>
        <dbReference type="ARBA" id="ARBA00023014"/>
    </source>
</evidence>
<keyword evidence="3" id="KW-0560">Oxidoreductase</keyword>
<accession>A0A1W6LJ12</accession>
<dbReference type="Gene3D" id="2.60.120.260">
    <property type="entry name" value="Galactose-binding domain-like"/>
    <property type="match status" value="1"/>
</dbReference>
<dbReference type="STRING" id="1941349.STSP1_00145"/>
<evidence type="ECO:0000256" key="4">
    <source>
        <dbReference type="ARBA" id="ARBA00023004"/>
    </source>
</evidence>
<dbReference type="InterPro" id="IPR036439">
    <property type="entry name" value="Dockerin_dom_sf"/>
</dbReference>
<keyword evidence="6" id="KW-0732">Signal</keyword>
<dbReference type="PANTHER" id="PTHR43498">
    <property type="entry name" value="FERREDOXIN:COB-COM HETERODISULFIDE REDUCTASE SUBUNIT A"/>
    <property type="match status" value="1"/>
</dbReference>
<evidence type="ECO:0000313" key="8">
    <source>
        <dbReference type="EMBL" id="ARN55780.1"/>
    </source>
</evidence>
<dbReference type="SUPFAM" id="SSF51905">
    <property type="entry name" value="FAD/NAD(P)-binding domain"/>
    <property type="match status" value="2"/>
</dbReference>
<dbReference type="GO" id="GO:0000272">
    <property type="term" value="P:polysaccharide catabolic process"/>
    <property type="evidence" value="ECO:0007669"/>
    <property type="project" value="InterPro"/>
</dbReference>
<dbReference type="Pfam" id="PF00754">
    <property type="entry name" value="F5_F8_type_C"/>
    <property type="match status" value="1"/>
</dbReference>
<dbReference type="InterPro" id="IPR036188">
    <property type="entry name" value="FAD/NAD-bd_sf"/>
</dbReference>
<dbReference type="GO" id="GO:0016491">
    <property type="term" value="F:oxidoreductase activity"/>
    <property type="evidence" value="ECO:0007669"/>
    <property type="project" value="UniProtKB-KW"/>
</dbReference>
<evidence type="ECO:0000256" key="3">
    <source>
        <dbReference type="ARBA" id="ARBA00023002"/>
    </source>
</evidence>
<dbReference type="EMBL" id="CP021023">
    <property type="protein sequence ID" value="ARN55780.1"/>
    <property type="molecule type" value="Genomic_DNA"/>
</dbReference>
<dbReference type="Gene3D" id="1.10.1330.10">
    <property type="entry name" value="Dockerin domain"/>
    <property type="match status" value="1"/>
</dbReference>
<proteinExistence type="predicted"/>
<dbReference type="RefSeq" id="WP_085754509.1">
    <property type="nucleotide sequence ID" value="NZ_CP021023.1"/>
</dbReference>
<evidence type="ECO:0000259" key="7">
    <source>
        <dbReference type="Pfam" id="PF00754"/>
    </source>
</evidence>
<keyword evidence="4" id="KW-0408">Iron</keyword>
<dbReference type="GO" id="GO:0046872">
    <property type="term" value="F:metal ion binding"/>
    <property type="evidence" value="ECO:0007669"/>
    <property type="project" value="UniProtKB-KW"/>
</dbReference>
<evidence type="ECO:0000256" key="2">
    <source>
        <dbReference type="ARBA" id="ARBA00022723"/>
    </source>
</evidence>
<feature type="chain" id="PRO_5012958561" evidence="6">
    <location>
        <begin position="21"/>
        <end position="1624"/>
    </location>
</feature>
<dbReference type="KEGG" id="pbp:STSP1_00145"/>